<evidence type="ECO:0000259" key="9">
    <source>
        <dbReference type="Pfam" id="PF03876"/>
    </source>
</evidence>
<dbReference type="KEGG" id="slb:AWJ20_4983"/>
<name>A0A161HL94_9ASCO</name>
<dbReference type="InterPro" id="IPR005576">
    <property type="entry name" value="Rpb7-like_N"/>
</dbReference>
<dbReference type="PANTHER" id="PTHR12709:SF5">
    <property type="entry name" value="DNA-DIRECTED RNA POLYMERASE I SUBUNIT RPA43"/>
    <property type="match status" value="1"/>
</dbReference>
<evidence type="ECO:0000256" key="1">
    <source>
        <dbReference type="ARBA" id="ARBA00004604"/>
    </source>
</evidence>
<comment type="subcellular location">
    <subcellularLocation>
        <location evidence="1">Nucleus</location>
        <location evidence="1">Nucleolus</location>
    </subcellularLocation>
</comment>
<feature type="domain" description="RNA polymerase Rpb7-like N-terminal" evidence="9">
    <location>
        <begin position="57"/>
        <end position="105"/>
    </location>
</feature>
<dbReference type="InterPro" id="IPR045113">
    <property type="entry name" value="Rpb7-like"/>
</dbReference>
<dbReference type="OrthoDB" id="10250504at2759"/>
<protein>
    <recommendedName>
        <fullName evidence="7">DNA-directed RNA polymerase subunit</fullName>
    </recommendedName>
</protein>
<evidence type="ECO:0000256" key="4">
    <source>
        <dbReference type="ARBA" id="ARBA00022553"/>
    </source>
</evidence>
<dbReference type="GO" id="GO:0005736">
    <property type="term" value="C:RNA polymerase I complex"/>
    <property type="evidence" value="ECO:0007669"/>
    <property type="project" value="TreeGrafter"/>
</dbReference>
<feature type="domain" description="RPA43 OB" evidence="10">
    <location>
        <begin position="155"/>
        <end position="301"/>
    </location>
</feature>
<evidence type="ECO:0000256" key="8">
    <source>
        <dbReference type="SAM" id="MobiDB-lite"/>
    </source>
</evidence>
<dbReference type="Proteomes" id="UP000189580">
    <property type="component" value="Chromosome d"/>
</dbReference>
<reference evidence="11 12" key="1">
    <citation type="submission" date="2016-02" db="EMBL/GenBank/DDBJ databases">
        <title>Complete genome sequence and transcriptome regulation of the pentose utilising yeast Sugiyamaella lignohabitans.</title>
        <authorList>
            <person name="Bellasio M."/>
            <person name="Peymann A."/>
            <person name="Valli M."/>
            <person name="Sipitzky M."/>
            <person name="Graf A."/>
            <person name="Sauer M."/>
            <person name="Marx H."/>
            <person name="Mattanovich D."/>
        </authorList>
    </citation>
    <scope>NUCLEOTIDE SEQUENCE [LARGE SCALE GENOMIC DNA]</scope>
    <source>
        <strain evidence="11 12">CBS 10342</strain>
    </source>
</reference>
<evidence type="ECO:0000256" key="7">
    <source>
        <dbReference type="RuleBase" id="RU369086"/>
    </source>
</evidence>
<evidence type="ECO:0000256" key="5">
    <source>
        <dbReference type="ARBA" id="ARBA00023163"/>
    </source>
</evidence>
<keyword evidence="3 7" id="KW-0240">DNA-directed RNA polymerase</keyword>
<evidence type="ECO:0000256" key="6">
    <source>
        <dbReference type="ARBA" id="ARBA00023242"/>
    </source>
</evidence>
<dbReference type="GO" id="GO:0006362">
    <property type="term" value="P:transcription elongation by RNA polymerase I"/>
    <property type="evidence" value="ECO:0007669"/>
    <property type="project" value="UniProtKB-ARBA"/>
</dbReference>
<feature type="region of interest" description="Disordered" evidence="8">
    <location>
        <begin position="202"/>
        <end position="239"/>
    </location>
</feature>
<dbReference type="Gene3D" id="2.40.50.1060">
    <property type="match status" value="1"/>
</dbReference>
<feature type="region of interest" description="Disordered" evidence="8">
    <location>
        <begin position="106"/>
        <end position="126"/>
    </location>
</feature>
<sequence length="352" mass="38398">MGAEAETKKRKLSVEQLESSKRPRQEEDESAQTTTSVVEVTSSIATPSQCFYKVSVSLYVSLAPVHLNDPVSGIKSQHLDPLLMTFFPEAGGVVLAHYNLELCGQDKRPAKSSSKPSDDLDGETDESGPIAVAKIMYDSPFAFMWINVDLLVWKPRAGDIVEGWINMQSPSHIGLLIHDTFNASIKRDAIPRDWRFVPNQEDEAEDGEDHTPNDQEQESAEDVTAATTGIEEEGVNDEKLINTSAENSGTSKASKGALVSPPRSLGYWVDGNGLRVDGKLNFTVRVFNVSGRTVSVQGSLLKPGAVKEDLTQPYRKTEDDIQVHGVPKAKHVTFVDDLEASSQSPNTGDDSN</sequence>
<dbReference type="InterPro" id="IPR041901">
    <property type="entry name" value="RNAP_I_Rpa43_N"/>
</dbReference>
<gene>
    <name evidence="11" type="primary">RPA43</name>
    <name evidence="11" type="ORF">AWJ20_4983</name>
</gene>
<dbReference type="FunFam" id="3.30.1490.120:FF:000004">
    <property type="entry name" value="RNA polymerase I subunit Rpa43"/>
    <property type="match status" value="1"/>
</dbReference>
<dbReference type="EMBL" id="CP014502">
    <property type="protein sequence ID" value="ANB14027.1"/>
    <property type="molecule type" value="Genomic_DNA"/>
</dbReference>
<dbReference type="Gene3D" id="3.30.1490.120">
    <property type="entry name" value="RNA polymerase Rpb7-like, N-terminal domain"/>
    <property type="match status" value="1"/>
</dbReference>
<evidence type="ECO:0000259" key="10">
    <source>
        <dbReference type="Pfam" id="PF17875"/>
    </source>
</evidence>
<dbReference type="Pfam" id="PF03876">
    <property type="entry name" value="SHS2_Rpb7-N"/>
    <property type="match status" value="1"/>
</dbReference>
<dbReference type="PANTHER" id="PTHR12709">
    <property type="entry name" value="DNA-DIRECTED RNA POLYMERASE II, III"/>
    <property type="match status" value="1"/>
</dbReference>
<dbReference type="Pfam" id="PF17875">
    <property type="entry name" value="RPA43_OB"/>
    <property type="match status" value="1"/>
</dbReference>
<evidence type="ECO:0000256" key="3">
    <source>
        <dbReference type="ARBA" id="ARBA00022478"/>
    </source>
</evidence>
<evidence type="ECO:0000313" key="11">
    <source>
        <dbReference type="EMBL" id="ANB14027.1"/>
    </source>
</evidence>
<dbReference type="AlphaFoldDB" id="A0A161HL94"/>
<proteinExistence type="inferred from homology"/>
<accession>A0A161HL94</accession>
<feature type="region of interest" description="Disordered" evidence="8">
    <location>
        <begin position="1"/>
        <end position="35"/>
    </location>
</feature>
<organism evidence="11 12">
    <name type="scientific">Sugiyamaella lignohabitans</name>
    <dbReference type="NCBI Taxonomy" id="796027"/>
    <lineage>
        <taxon>Eukaryota</taxon>
        <taxon>Fungi</taxon>
        <taxon>Dikarya</taxon>
        <taxon>Ascomycota</taxon>
        <taxon>Saccharomycotina</taxon>
        <taxon>Dipodascomycetes</taxon>
        <taxon>Dipodascales</taxon>
        <taxon>Trichomonascaceae</taxon>
        <taxon>Sugiyamaella</taxon>
    </lineage>
</organism>
<comment type="similarity">
    <text evidence="2">Belongs to the eukaryotic RPA43 RNA polymerase subunit family.</text>
</comment>
<evidence type="ECO:0000313" key="12">
    <source>
        <dbReference type="Proteomes" id="UP000189580"/>
    </source>
</evidence>
<dbReference type="RefSeq" id="XP_018736504.1">
    <property type="nucleotide sequence ID" value="XM_018882091.1"/>
</dbReference>
<dbReference type="GO" id="GO:0006361">
    <property type="term" value="P:transcription initiation at RNA polymerase I promoter"/>
    <property type="evidence" value="ECO:0007669"/>
    <property type="project" value="UniProtKB-ARBA"/>
</dbReference>
<keyword evidence="5 7" id="KW-0804">Transcription</keyword>
<dbReference type="GeneID" id="30037174"/>
<keyword evidence="12" id="KW-1185">Reference proteome</keyword>
<evidence type="ECO:0000256" key="2">
    <source>
        <dbReference type="ARBA" id="ARBA00005930"/>
    </source>
</evidence>
<dbReference type="CDD" id="cd04328">
    <property type="entry name" value="RNAP_I_Rpa43_N"/>
    <property type="match status" value="1"/>
</dbReference>
<comment type="function">
    <text evidence="7">DNA-dependent RNA polymerase which catalyzes the transcription of DNA into RNA using the four ribonucleoside triphosphates as substrates.</text>
</comment>
<keyword evidence="6 7" id="KW-0539">Nucleus</keyword>
<keyword evidence="4" id="KW-0597">Phosphoprotein</keyword>
<dbReference type="InterPro" id="IPR036898">
    <property type="entry name" value="RNA_pol_Rpb7-like_N_sf"/>
</dbReference>
<dbReference type="InterPro" id="IPR041178">
    <property type="entry name" value="RPA43_OB"/>
</dbReference>